<evidence type="ECO:0000313" key="2">
    <source>
        <dbReference type="Proteomes" id="UP000782610"/>
    </source>
</evidence>
<dbReference type="Proteomes" id="UP000782610">
    <property type="component" value="Unassembled WGS sequence"/>
</dbReference>
<protein>
    <submittedName>
        <fullName evidence="1">Uncharacterized protein</fullName>
    </submittedName>
</protein>
<reference evidence="1" key="1">
    <citation type="submission" date="2020-07" db="EMBL/GenBank/DDBJ databases">
        <title>Huge and variable diversity of episymbiotic CPR bacteria and DPANN archaea in groundwater ecosystems.</title>
        <authorList>
            <person name="He C.Y."/>
            <person name="Keren R."/>
            <person name="Whittaker M."/>
            <person name="Farag I.F."/>
            <person name="Doudna J."/>
            <person name="Cate J.H.D."/>
            <person name="Banfield J.F."/>
        </authorList>
    </citation>
    <scope>NUCLEOTIDE SEQUENCE</scope>
    <source>
        <strain evidence="1">NC_groundwater_1586_Pr3_B-0.1um_66_15</strain>
    </source>
</reference>
<proteinExistence type="predicted"/>
<organism evidence="1 2">
    <name type="scientific">Devosia nanyangense</name>
    <dbReference type="NCBI Taxonomy" id="1228055"/>
    <lineage>
        <taxon>Bacteria</taxon>
        <taxon>Pseudomonadati</taxon>
        <taxon>Pseudomonadota</taxon>
        <taxon>Alphaproteobacteria</taxon>
        <taxon>Hyphomicrobiales</taxon>
        <taxon>Devosiaceae</taxon>
        <taxon>Devosia</taxon>
    </lineage>
</organism>
<comment type="caution">
    <text evidence="1">The sequence shown here is derived from an EMBL/GenBank/DDBJ whole genome shotgun (WGS) entry which is preliminary data.</text>
</comment>
<dbReference type="EMBL" id="JACRAF010000016">
    <property type="protein sequence ID" value="MBI4921025.1"/>
    <property type="molecule type" value="Genomic_DNA"/>
</dbReference>
<accession>A0A933L2G8</accession>
<dbReference type="AlphaFoldDB" id="A0A933L2G8"/>
<evidence type="ECO:0000313" key="1">
    <source>
        <dbReference type="EMBL" id="MBI4921025.1"/>
    </source>
</evidence>
<gene>
    <name evidence="1" type="ORF">HY834_04700</name>
</gene>
<sequence>MLELPPRLRAGVLTIRWALALPALTLPLLAPPAGAADFTRFAAACATAKTFLLHDAAAGSDGGAALHILCPCLQSGFARYTQAEVDALTADLRAGSSYEAKATYPAYAGLQAKASLVLEACFNTDAVSAMKSFPSHPASGG</sequence>
<name>A0A933L2G8_9HYPH</name>